<gene>
    <name evidence="1" type="ORF">MSG28_011818</name>
</gene>
<evidence type="ECO:0000313" key="1">
    <source>
        <dbReference type="EMBL" id="KAI8437504.1"/>
    </source>
</evidence>
<dbReference type="Proteomes" id="UP001064048">
    <property type="component" value="Chromosome 20"/>
</dbReference>
<reference evidence="1 2" key="1">
    <citation type="journal article" date="2022" name="Genome Biol. Evol.">
        <title>The Spruce Budworm Genome: Reconstructing the Evolutionary History of Antifreeze Proteins.</title>
        <authorList>
            <person name="Beliveau C."/>
            <person name="Gagne P."/>
            <person name="Picq S."/>
            <person name="Vernygora O."/>
            <person name="Keeling C.I."/>
            <person name="Pinkney K."/>
            <person name="Doucet D."/>
            <person name="Wen F."/>
            <person name="Johnston J.S."/>
            <person name="Maaroufi H."/>
            <person name="Boyle B."/>
            <person name="Laroche J."/>
            <person name="Dewar K."/>
            <person name="Juretic N."/>
            <person name="Blackburn G."/>
            <person name="Nisole A."/>
            <person name="Brunet B."/>
            <person name="Brandao M."/>
            <person name="Lumley L."/>
            <person name="Duan J."/>
            <person name="Quan G."/>
            <person name="Lucarotti C.J."/>
            <person name="Roe A.D."/>
            <person name="Sperling F.A.H."/>
            <person name="Levesque R.C."/>
            <person name="Cusson M."/>
        </authorList>
    </citation>
    <scope>NUCLEOTIDE SEQUENCE [LARGE SCALE GENOMIC DNA]</scope>
    <source>
        <strain evidence="1">Glfc:IPQL:Cfum</strain>
    </source>
</reference>
<proteinExistence type="predicted"/>
<organism evidence="1 2">
    <name type="scientific">Choristoneura fumiferana</name>
    <name type="common">Spruce budworm moth</name>
    <name type="synonym">Archips fumiferana</name>
    <dbReference type="NCBI Taxonomy" id="7141"/>
    <lineage>
        <taxon>Eukaryota</taxon>
        <taxon>Metazoa</taxon>
        <taxon>Ecdysozoa</taxon>
        <taxon>Arthropoda</taxon>
        <taxon>Hexapoda</taxon>
        <taxon>Insecta</taxon>
        <taxon>Pterygota</taxon>
        <taxon>Neoptera</taxon>
        <taxon>Endopterygota</taxon>
        <taxon>Lepidoptera</taxon>
        <taxon>Glossata</taxon>
        <taxon>Ditrysia</taxon>
        <taxon>Tortricoidea</taxon>
        <taxon>Tortricidae</taxon>
        <taxon>Tortricinae</taxon>
        <taxon>Choristoneura</taxon>
    </lineage>
</organism>
<sequence length="801" mass="93535">MECQTSDSKKLFKVFDASKRKRVRRRHDGPEVKSVASDTSGCQANHCCVVSAKASLQDMSSTHNDGIRDSKTITRDSSPSVSRSPGPACRGSRSPRRHRRPMREGISLALKAGLVSTPRSASPPQTGDGIIETVPQDHDSFIYAFLEEAIKRDKKKRMQCQPDICSDKIPPWYAFQLLPLYLRTCVLIRQRHARRHEERRASRERDASPPSPRDHRHRHRRDDPSRDRDKPQKIVPPGPAIDQTALFETFAKICAQCVTMNKPADLPSLNPVPRSLSHKSLQCEVTSRQSMHDVDQRPVKLRSHENSRELIPSTRIRSQENCRERVRSRDHVGVSHSHMQTVVKDKCGCYDPYDKEDMRYGSKIDVGRSRTQTNEDRYRDYTPRAAPTRSFLDNSYRRNESRDCRAYEEPRESARRRNYDEEKRRYFDQKTSRSYDVHREGYADEERARRSARSDVHKEKRYDDRRYDDRDGDKRYQEIQQRDKYYDEKPMDVRDRHCNNMITKERRYRRNLERFDRVSIISKDDDYKDKDMYSERERDSGLSVADGETSTVSGRSNYLRVVKQEIIEQREAMDKMMKLWKELMRCFKGISQTEGPEKAVHESAANNARESAAAQLRLWRECMRRYETVARDVGDTDARLMEEINKQRSEMSEMAGMWQECLQRYREMSNDFDKLKQKLATAESPTRAPAPPVCAEGEGPAPAPYRLPPTYPPMPPMGGYPGGASASPLRSRASVPPAWWWSEQPGPTPRRRSSPDSRGSRDRDRERDRRHRHKDRERDDTRYKEKSKPSGARSEHRHRKR</sequence>
<protein>
    <submittedName>
        <fullName evidence="1">Uncharacterized protein</fullName>
    </submittedName>
</protein>
<evidence type="ECO:0000313" key="2">
    <source>
        <dbReference type="Proteomes" id="UP001064048"/>
    </source>
</evidence>
<keyword evidence="2" id="KW-1185">Reference proteome</keyword>
<accession>A0ACC0KM03</accession>
<name>A0ACC0KM03_CHOFU</name>
<comment type="caution">
    <text evidence="1">The sequence shown here is derived from an EMBL/GenBank/DDBJ whole genome shotgun (WGS) entry which is preliminary data.</text>
</comment>
<dbReference type="EMBL" id="CM046120">
    <property type="protein sequence ID" value="KAI8437504.1"/>
    <property type="molecule type" value="Genomic_DNA"/>
</dbReference>